<gene>
    <name evidence="3" type="ORF">AKJ09_07955</name>
</gene>
<accession>A0A0K1Q6M3</accession>
<feature type="transmembrane region" description="Helical" evidence="2">
    <location>
        <begin position="31"/>
        <end position="52"/>
    </location>
</feature>
<dbReference type="EMBL" id="CP012333">
    <property type="protein sequence ID" value="AKV01292.1"/>
    <property type="molecule type" value="Genomic_DNA"/>
</dbReference>
<evidence type="ECO:0000256" key="2">
    <source>
        <dbReference type="SAM" id="Phobius"/>
    </source>
</evidence>
<dbReference type="AlphaFoldDB" id="A0A0K1Q6M3"/>
<proteinExistence type="predicted"/>
<feature type="region of interest" description="Disordered" evidence="1">
    <location>
        <begin position="56"/>
        <end position="85"/>
    </location>
</feature>
<protein>
    <submittedName>
        <fullName evidence="3">Uncharacterized protein</fullName>
    </submittedName>
</protein>
<keyword evidence="4" id="KW-1185">Reference proteome</keyword>
<keyword evidence="2" id="KW-1133">Transmembrane helix</keyword>
<keyword evidence="2" id="KW-0812">Transmembrane</keyword>
<evidence type="ECO:0000256" key="1">
    <source>
        <dbReference type="SAM" id="MobiDB-lite"/>
    </source>
</evidence>
<feature type="region of interest" description="Disordered" evidence="1">
    <location>
        <begin position="1"/>
        <end position="20"/>
    </location>
</feature>
<evidence type="ECO:0000313" key="4">
    <source>
        <dbReference type="Proteomes" id="UP000064967"/>
    </source>
</evidence>
<dbReference type="Proteomes" id="UP000064967">
    <property type="component" value="Chromosome"/>
</dbReference>
<dbReference type="STRING" id="1391654.AKJ09_07955"/>
<organism evidence="3 4">
    <name type="scientific">Labilithrix luteola</name>
    <dbReference type="NCBI Taxonomy" id="1391654"/>
    <lineage>
        <taxon>Bacteria</taxon>
        <taxon>Pseudomonadati</taxon>
        <taxon>Myxococcota</taxon>
        <taxon>Polyangia</taxon>
        <taxon>Polyangiales</taxon>
        <taxon>Labilitrichaceae</taxon>
        <taxon>Labilithrix</taxon>
    </lineage>
</organism>
<dbReference type="KEGG" id="llu:AKJ09_07955"/>
<evidence type="ECO:0000313" key="3">
    <source>
        <dbReference type="EMBL" id="AKV01292.1"/>
    </source>
</evidence>
<sequence>MTEKKPVSGADVSSSYPASDSDLLRRTVRTVVLLVAACVLFVGMLSLLAFTVTARATHPAPEEQRAPATTDHATSGQAAKKPLSI</sequence>
<keyword evidence="2" id="KW-0472">Membrane</keyword>
<reference evidence="3 4" key="1">
    <citation type="submission" date="2015-08" db="EMBL/GenBank/DDBJ databases">
        <authorList>
            <person name="Babu N.S."/>
            <person name="Beckwith C.J."/>
            <person name="Beseler K.G."/>
            <person name="Brison A."/>
            <person name="Carone J.V."/>
            <person name="Caskin T.P."/>
            <person name="Diamond M."/>
            <person name="Durham M.E."/>
            <person name="Foxe J.M."/>
            <person name="Go M."/>
            <person name="Henderson B.A."/>
            <person name="Jones I.B."/>
            <person name="McGettigan J.A."/>
            <person name="Micheletti S.J."/>
            <person name="Nasrallah M.E."/>
            <person name="Ortiz D."/>
            <person name="Piller C.R."/>
            <person name="Privatt S.R."/>
            <person name="Schneider S.L."/>
            <person name="Sharp S."/>
            <person name="Smith T.C."/>
            <person name="Stanton J.D."/>
            <person name="Ullery H.E."/>
            <person name="Wilson R.J."/>
            <person name="Serrano M.G."/>
            <person name="Buck G."/>
            <person name="Lee V."/>
            <person name="Wang Y."/>
            <person name="Carvalho R."/>
            <person name="Voegtly L."/>
            <person name="Shi R."/>
            <person name="Duckworth R."/>
            <person name="Johnson A."/>
            <person name="Loviza R."/>
            <person name="Walstead R."/>
            <person name="Shah Z."/>
            <person name="Kiflezghi M."/>
            <person name="Wade K."/>
            <person name="Ball S.L."/>
            <person name="Bradley K.W."/>
            <person name="Asai D.J."/>
            <person name="Bowman C.A."/>
            <person name="Russell D.A."/>
            <person name="Pope W.H."/>
            <person name="Jacobs-Sera D."/>
            <person name="Hendrix R.W."/>
            <person name="Hatfull G.F."/>
        </authorList>
    </citation>
    <scope>NUCLEOTIDE SEQUENCE [LARGE SCALE GENOMIC DNA]</scope>
    <source>
        <strain evidence="3 4">DSM 27648</strain>
    </source>
</reference>
<name>A0A0K1Q6M3_9BACT</name>
<dbReference type="RefSeq" id="WP_169928143.1">
    <property type="nucleotide sequence ID" value="NZ_CP012333.1"/>
</dbReference>